<dbReference type="Proteomes" id="UP001642540">
    <property type="component" value="Unassembled WGS sequence"/>
</dbReference>
<feature type="transmembrane region" description="Helical" evidence="2">
    <location>
        <begin position="166"/>
        <end position="187"/>
    </location>
</feature>
<accession>A0ABP1S3W0</accession>
<feature type="transmembrane region" description="Helical" evidence="2">
    <location>
        <begin position="208"/>
        <end position="224"/>
    </location>
</feature>
<dbReference type="EMBL" id="CAXLJM020000154">
    <property type="protein sequence ID" value="CAL8143315.1"/>
    <property type="molecule type" value="Genomic_DNA"/>
</dbReference>
<reference evidence="3 4" key="1">
    <citation type="submission" date="2024-08" db="EMBL/GenBank/DDBJ databases">
        <authorList>
            <person name="Cucini C."/>
            <person name="Frati F."/>
        </authorList>
    </citation>
    <scope>NUCLEOTIDE SEQUENCE [LARGE SCALE GENOMIC DNA]</scope>
</reference>
<keyword evidence="4" id="KW-1185">Reference proteome</keyword>
<sequence>MQQSGTLKKRKRRNIARVTGLAIKFYDADLDNFDGKTVFNSSRSSSSRGETRISVSSLLQRSREEHSTENSRWRITRDPRFHVELAEDSENELELVNSHHQYQQEEADPDEKIIRDRPYFLDKKMMSRLRQILILGMFSGTFPWSWNERKHKVDKWNPTLISAWNIQWVFVSLQTTILTLFQFYSMYKQITEEEHTSFRGLFMSSHSVLWYFICMGFNINMYFYKDQTRLYINTLFKLNRELVKKYVVSLEDYVDGGKIVLNLSIPSSIFQVFISVALFVLLPFQPWYLFSYIYPKPWYWLIPGAIQEFIVVGQVIANYALYQWIIVAHANSLEFWLRESHRGYDSGYTLEEFRNPKTAVETYRSLQVVTVCFNDCMASLALPVMKICMVWTLISCGFVVVRSMNHVFIQEFPGILTYPLGITVTGTTAFCTMSLAAVVYDLGCGFVDSWSLTRHKDFRRILMSCPTLKVKVARYYFVTVATTITFFKTVTDFIISCIITFP</sequence>
<proteinExistence type="predicted"/>
<keyword evidence="2" id="KW-0812">Transmembrane</keyword>
<feature type="region of interest" description="Disordered" evidence="1">
    <location>
        <begin position="39"/>
        <end position="63"/>
    </location>
</feature>
<keyword evidence="2" id="KW-0472">Membrane</keyword>
<gene>
    <name evidence="3" type="ORF">ODALV1_LOCUS29455</name>
</gene>
<evidence type="ECO:0000256" key="2">
    <source>
        <dbReference type="SAM" id="Phobius"/>
    </source>
</evidence>
<protein>
    <recommendedName>
        <fullName evidence="5">Gustatory receptor</fullName>
    </recommendedName>
</protein>
<feature type="transmembrane region" description="Helical" evidence="2">
    <location>
        <begin position="384"/>
        <end position="404"/>
    </location>
</feature>
<comment type="caution">
    <text evidence="3">The sequence shown here is derived from an EMBL/GenBank/DDBJ whole genome shotgun (WGS) entry which is preliminary data.</text>
</comment>
<feature type="transmembrane region" description="Helical" evidence="2">
    <location>
        <begin position="297"/>
        <end position="317"/>
    </location>
</feature>
<evidence type="ECO:0008006" key="5">
    <source>
        <dbReference type="Google" id="ProtNLM"/>
    </source>
</evidence>
<feature type="transmembrane region" description="Helical" evidence="2">
    <location>
        <begin position="269"/>
        <end position="290"/>
    </location>
</feature>
<feature type="transmembrane region" description="Helical" evidence="2">
    <location>
        <begin position="416"/>
        <end position="440"/>
    </location>
</feature>
<feature type="compositionally biased region" description="Low complexity" evidence="1">
    <location>
        <begin position="41"/>
        <end position="57"/>
    </location>
</feature>
<keyword evidence="2" id="KW-1133">Transmembrane helix</keyword>
<organism evidence="3 4">
    <name type="scientific">Orchesella dallaii</name>
    <dbReference type="NCBI Taxonomy" id="48710"/>
    <lineage>
        <taxon>Eukaryota</taxon>
        <taxon>Metazoa</taxon>
        <taxon>Ecdysozoa</taxon>
        <taxon>Arthropoda</taxon>
        <taxon>Hexapoda</taxon>
        <taxon>Collembola</taxon>
        <taxon>Entomobryomorpha</taxon>
        <taxon>Entomobryoidea</taxon>
        <taxon>Orchesellidae</taxon>
        <taxon>Orchesellinae</taxon>
        <taxon>Orchesella</taxon>
    </lineage>
</organism>
<evidence type="ECO:0000313" key="4">
    <source>
        <dbReference type="Proteomes" id="UP001642540"/>
    </source>
</evidence>
<name>A0ABP1S3W0_9HEXA</name>
<evidence type="ECO:0000256" key="1">
    <source>
        <dbReference type="SAM" id="MobiDB-lite"/>
    </source>
</evidence>
<feature type="transmembrane region" description="Helical" evidence="2">
    <location>
        <begin position="476"/>
        <end position="501"/>
    </location>
</feature>
<evidence type="ECO:0000313" key="3">
    <source>
        <dbReference type="EMBL" id="CAL8143315.1"/>
    </source>
</evidence>